<comment type="caution">
    <text evidence="2">The sequence shown here is derived from an EMBL/GenBank/DDBJ whole genome shotgun (WGS) entry which is preliminary data.</text>
</comment>
<dbReference type="AlphaFoldDB" id="A0A5A7R131"/>
<proteinExistence type="predicted"/>
<keyword evidence="3" id="KW-1185">Reference proteome</keyword>
<protein>
    <submittedName>
        <fullName evidence="2">Retrotransposon protein</fullName>
    </submittedName>
</protein>
<accession>A0A5A7R131</accession>
<dbReference type="SUPFAM" id="SSF56219">
    <property type="entry name" value="DNase I-like"/>
    <property type="match status" value="1"/>
</dbReference>
<evidence type="ECO:0000313" key="2">
    <source>
        <dbReference type="EMBL" id="GER50094.1"/>
    </source>
</evidence>
<gene>
    <name evidence="2" type="ORF">STAS_27376</name>
</gene>
<dbReference type="InterPro" id="IPR036691">
    <property type="entry name" value="Endo/exonu/phosph_ase_sf"/>
</dbReference>
<name>A0A5A7R131_STRAF</name>
<feature type="region of interest" description="Disordered" evidence="1">
    <location>
        <begin position="1"/>
        <end position="28"/>
    </location>
</feature>
<dbReference type="EMBL" id="BKCP01009070">
    <property type="protein sequence ID" value="GER50094.1"/>
    <property type="molecule type" value="Genomic_DNA"/>
</dbReference>
<evidence type="ECO:0000313" key="3">
    <source>
        <dbReference type="Proteomes" id="UP000325081"/>
    </source>
</evidence>
<dbReference type="Gene3D" id="3.60.10.10">
    <property type="entry name" value="Endonuclease/exonuclease/phosphatase"/>
    <property type="match status" value="1"/>
</dbReference>
<evidence type="ECO:0000256" key="1">
    <source>
        <dbReference type="SAM" id="MobiDB-lite"/>
    </source>
</evidence>
<sequence length="268" mass="29988">MEPKEAGASSGDVGADELGSRNSNYQSKELNLIVVHAQGGDKTNSLIDSMVQEIPPKPLEGRPSCQTESSALQEENNLLNVHLVKKSADETRALATQEEQTMEITMEHTETMPVQSSSKWKRLKGKESNKSANMKILQIIKHDFCFEVEVAGHAGLNSTWYIFVYASTSKRIREEQWAILENARLHWGDSWVLGGDWNEVLDPTEKKGGRRKKTVRDGKSTKIWQDPWIPNTPTGIPTHNTSTTSNLTWVCDLLEENGTSWNENLLAA</sequence>
<dbReference type="Proteomes" id="UP000325081">
    <property type="component" value="Unassembled WGS sequence"/>
</dbReference>
<feature type="non-terminal residue" evidence="2">
    <location>
        <position position="268"/>
    </location>
</feature>
<reference evidence="3" key="1">
    <citation type="journal article" date="2019" name="Curr. Biol.">
        <title>Genome Sequence of Striga asiatica Provides Insight into the Evolution of Plant Parasitism.</title>
        <authorList>
            <person name="Yoshida S."/>
            <person name="Kim S."/>
            <person name="Wafula E.K."/>
            <person name="Tanskanen J."/>
            <person name="Kim Y.M."/>
            <person name="Honaas L."/>
            <person name="Yang Z."/>
            <person name="Spallek T."/>
            <person name="Conn C.E."/>
            <person name="Ichihashi Y."/>
            <person name="Cheong K."/>
            <person name="Cui S."/>
            <person name="Der J.P."/>
            <person name="Gundlach H."/>
            <person name="Jiao Y."/>
            <person name="Hori C."/>
            <person name="Ishida J.K."/>
            <person name="Kasahara H."/>
            <person name="Kiba T."/>
            <person name="Kim M.S."/>
            <person name="Koo N."/>
            <person name="Laohavisit A."/>
            <person name="Lee Y.H."/>
            <person name="Lumba S."/>
            <person name="McCourt P."/>
            <person name="Mortimer J.C."/>
            <person name="Mutuku J.M."/>
            <person name="Nomura T."/>
            <person name="Sasaki-Sekimoto Y."/>
            <person name="Seto Y."/>
            <person name="Wang Y."/>
            <person name="Wakatake T."/>
            <person name="Sakakibara H."/>
            <person name="Demura T."/>
            <person name="Yamaguchi S."/>
            <person name="Yoneyama K."/>
            <person name="Manabe R.I."/>
            <person name="Nelson D.C."/>
            <person name="Schulman A.H."/>
            <person name="Timko M.P."/>
            <person name="dePamphilis C.W."/>
            <person name="Choi D."/>
            <person name="Shirasu K."/>
        </authorList>
    </citation>
    <scope>NUCLEOTIDE SEQUENCE [LARGE SCALE GENOMIC DNA]</scope>
    <source>
        <strain evidence="3">cv. UVA1</strain>
    </source>
</reference>
<organism evidence="2 3">
    <name type="scientific">Striga asiatica</name>
    <name type="common">Asiatic witchweed</name>
    <name type="synonym">Buchnera asiatica</name>
    <dbReference type="NCBI Taxonomy" id="4170"/>
    <lineage>
        <taxon>Eukaryota</taxon>
        <taxon>Viridiplantae</taxon>
        <taxon>Streptophyta</taxon>
        <taxon>Embryophyta</taxon>
        <taxon>Tracheophyta</taxon>
        <taxon>Spermatophyta</taxon>
        <taxon>Magnoliopsida</taxon>
        <taxon>eudicotyledons</taxon>
        <taxon>Gunneridae</taxon>
        <taxon>Pentapetalae</taxon>
        <taxon>asterids</taxon>
        <taxon>lamiids</taxon>
        <taxon>Lamiales</taxon>
        <taxon>Orobanchaceae</taxon>
        <taxon>Buchnereae</taxon>
        <taxon>Striga</taxon>
    </lineage>
</organism>